<proteinExistence type="evidence at protein level"/>
<dbReference type="PDB" id="8J3M">
    <property type="method" value="X-ray"/>
    <property type="resolution" value="2.00 A"/>
    <property type="chains" value="A/B/C/D=1-445"/>
</dbReference>
<reference evidence="1" key="1">
    <citation type="submission" date="2015-11" db="EMBL/GenBank/DDBJ databases">
        <title>Identification of a beta-glucosidase gene MgBG from uncultured bacteria of bovine rumen.</title>
        <authorList>
            <person name="Suwan E."/>
            <person name="Arthornthurasuk S."/>
            <person name="Kongsaeree P.T."/>
        </authorList>
    </citation>
    <scope>NUCLEOTIDE SEQUENCE</scope>
</reference>
<keyword evidence="1" id="KW-0326">Glycosidase</keyword>
<dbReference type="EMBL" id="KU166869">
    <property type="protein sequence ID" value="APM84071.1"/>
    <property type="molecule type" value="Genomic_DNA"/>
</dbReference>
<organism evidence="1">
    <name type="scientific">uncultured bacterium</name>
    <dbReference type="NCBI Taxonomy" id="77133"/>
    <lineage>
        <taxon>Bacteria</taxon>
        <taxon>environmental samples</taxon>
    </lineage>
</organism>
<keyword evidence="1" id="KW-0378">Hydrolase</keyword>
<sequence>MGFPKDFLWGTATASYQIEGAAFEDGKGLNIWDVFSHQEGKIFENHNGDVACDHYNRLEEDLDILSKLGVKSYRFSVSWSRVLPAGIGQVNHKGIAFYQMLISGLRERGIIPCMTLYHWDLPYALHLKGGWLNDDSPNWFAEYAKVIKTYFGKEVSYFITFNEPQVFVGCGYLSGNHAPGYQLPKAEIVRIAHNVLKAHGLAVKELRKGEPCKIGFTGASCPCIPASDRKEDIEAAYNQYFSSNSNEFVFTDAFWFDPVLKGRYPKWVTYINNVSMPIITKEDMELISQPIDFVGLNIYNGKYVNEDGGILQKKQGVPRTAIGWPITQEALYWGPRFTSERYHKPIMITENGMSCHDCISLDGKVHDENRIDYMHRYLLQLKKAIADGVDVEGYYAWSLLDNFEWANGYNDRFGITYVDYETQQRIIKDSGFFYQQIIETNGDLL</sequence>
<evidence type="ECO:0007829" key="3">
    <source>
        <dbReference type="PDB" id="8J5L"/>
    </source>
</evidence>
<evidence type="ECO:0000313" key="1">
    <source>
        <dbReference type="EMBL" id="APM84071.1"/>
    </source>
</evidence>
<evidence type="ECO:0007829" key="2">
    <source>
        <dbReference type="PDB" id="8J3M"/>
    </source>
</evidence>
<dbReference type="PDB" id="8J5M">
    <property type="method" value="X-ray"/>
    <property type="resolution" value="1.62 A"/>
    <property type="chains" value="A/B/C/D=1-445"/>
</dbReference>
<accession>A0ACD6B8Z1</accession>
<reference evidence="2 3" key="2">
    <citation type="journal article" date="2023" name="Heliyon">
        <title>Structural and mutational analysis of glycoside hydrolase family 1 Br2 &lt;i&gt;beta&lt;/i&gt;-glucosidase derived from bovine rumen metagenome.</title>
        <authorList>
            <person name="Kaenying W."/>
            <person name="Tagami T."/>
            <person name="Suwan E."/>
            <person name="Pitsanuwong C."/>
            <person name="Chomngam S."/>
            <person name="Okuyama M."/>
            <person name="Kongsaeree P."/>
            <person name="Kimura A."/>
            <person name="Kongsaeree P.T."/>
        </authorList>
    </citation>
    <scope>X-RAY CRYSTALLOGRAPHY (1.62 ANGSTROMS) OF 1-445</scope>
</reference>
<gene>
    <name evidence="1" type="primary">BG</name>
</gene>
<keyword evidence="2 3" id="KW-0002">3D-structure</keyword>
<protein>
    <submittedName>
        <fullName evidence="1">GH1 beta-glucosidase</fullName>
        <ecNumber evidence="1">3.2.1.21</ecNumber>
    </submittedName>
</protein>
<accession>A0A1S5SJM8</accession>
<name>A0ACD6B8Z1_9BACT</name>
<dbReference type="EC" id="3.2.1.21" evidence="1"/>
<dbReference type="PDB" id="8J5L">
    <property type="method" value="X-ray"/>
    <property type="resolution" value="2.10 A"/>
    <property type="chains" value="A/B/C/D=1-445"/>
</dbReference>